<proteinExistence type="predicted"/>
<evidence type="ECO:0000313" key="3">
    <source>
        <dbReference type="Proteomes" id="UP001219525"/>
    </source>
</evidence>
<protein>
    <submittedName>
        <fullName evidence="2">Uncharacterized protein</fullName>
    </submittedName>
</protein>
<accession>A0AAD6V1P9</accession>
<evidence type="ECO:0000313" key="2">
    <source>
        <dbReference type="EMBL" id="KAJ7200142.1"/>
    </source>
</evidence>
<comment type="caution">
    <text evidence="2">The sequence shown here is derived from an EMBL/GenBank/DDBJ whole genome shotgun (WGS) entry which is preliminary data.</text>
</comment>
<gene>
    <name evidence="2" type="ORF">GGX14DRAFT_660604</name>
</gene>
<name>A0AAD6V1P9_9AGAR</name>
<organism evidence="2 3">
    <name type="scientific">Mycena pura</name>
    <dbReference type="NCBI Taxonomy" id="153505"/>
    <lineage>
        <taxon>Eukaryota</taxon>
        <taxon>Fungi</taxon>
        <taxon>Dikarya</taxon>
        <taxon>Basidiomycota</taxon>
        <taxon>Agaricomycotina</taxon>
        <taxon>Agaricomycetes</taxon>
        <taxon>Agaricomycetidae</taxon>
        <taxon>Agaricales</taxon>
        <taxon>Marasmiineae</taxon>
        <taxon>Mycenaceae</taxon>
        <taxon>Mycena</taxon>
    </lineage>
</organism>
<feature type="compositionally biased region" description="Basic and acidic residues" evidence="1">
    <location>
        <begin position="95"/>
        <end position="105"/>
    </location>
</feature>
<dbReference type="EMBL" id="JARJCW010000064">
    <property type="protein sequence ID" value="KAJ7200142.1"/>
    <property type="molecule type" value="Genomic_DNA"/>
</dbReference>
<reference evidence="2" key="1">
    <citation type="submission" date="2023-03" db="EMBL/GenBank/DDBJ databases">
        <title>Massive genome expansion in bonnet fungi (Mycena s.s.) driven by repeated elements and novel gene families across ecological guilds.</title>
        <authorList>
            <consortium name="Lawrence Berkeley National Laboratory"/>
            <person name="Harder C.B."/>
            <person name="Miyauchi S."/>
            <person name="Viragh M."/>
            <person name="Kuo A."/>
            <person name="Thoen E."/>
            <person name="Andreopoulos B."/>
            <person name="Lu D."/>
            <person name="Skrede I."/>
            <person name="Drula E."/>
            <person name="Henrissat B."/>
            <person name="Morin E."/>
            <person name="Kohler A."/>
            <person name="Barry K."/>
            <person name="LaButti K."/>
            <person name="Morin E."/>
            <person name="Salamov A."/>
            <person name="Lipzen A."/>
            <person name="Mereny Z."/>
            <person name="Hegedus B."/>
            <person name="Baldrian P."/>
            <person name="Stursova M."/>
            <person name="Weitz H."/>
            <person name="Taylor A."/>
            <person name="Grigoriev I.V."/>
            <person name="Nagy L.G."/>
            <person name="Martin F."/>
            <person name="Kauserud H."/>
        </authorList>
    </citation>
    <scope>NUCLEOTIDE SEQUENCE</scope>
    <source>
        <strain evidence="2">9144</strain>
    </source>
</reference>
<feature type="compositionally biased region" description="Acidic residues" evidence="1">
    <location>
        <begin position="43"/>
        <end position="52"/>
    </location>
</feature>
<keyword evidence="3" id="KW-1185">Reference proteome</keyword>
<evidence type="ECO:0000256" key="1">
    <source>
        <dbReference type="SAM" id="MobiDB-lite"/>
    </source>
</evidence>
<sequence length="306" mass="33578">MASMMAERQETLPLAKKLLNNKSMPCSLWEEGEKSPGPNFVNDDTDNEDMLVDSEPPPARPRPRTKRKQTAEDTYCTRAAGAATEPPGLVSTTPTEEKKDLKESRNNVNTRHACTIALPRRHAKPRPCHGEKPVPPRAPESAGGAPRLSPTGWMPVEYTSTCIARWSHGDNQIADLQIRDCVESWGEVRGWALRGRSSMWRSTYPESNRIPSTIPEAFFASGSSLGGAPAEWVHQGVSAAQDAEFRHGSGCIGSVRSRRVSVEPAIRETGASHTPRDLDALSSRLGRRPFRLAVGKATRQIGLLIR</sequence>
<feature type="region of interest" description="Disordered" evidence="1">
    <location>
        <begin position="27"/>
        <end position="152"/>
    </location>
</feature>
<dbReference type="AlphaFoldDB" id="A0AAD6V1P9"/>
<dbReference type="Proteomes" id="UP001219525">
    <property type="component" value="Unassembled WGS sequence"/>
</dbReference>